<proteinExistence type="predicted"/>
<feature type="region of interest" description="Disordered" evidence="1">
    <location>
        <begin position="150"/>
        <end position="170"/>
    </location>
</feature>
<dbReference type="EMBL" id="CAJGYO010000003">
    <property type="protein sequence ID" value="CAD6219823.1"/>
    <property type="molecule type" value="Genomic_DNA"/>
</dbReference>
<protein>
    <submittedName>
        <fullName evidence="2">Uncharacterized protein</fullName>
    </submittedName>
</protein>
<evidence type="ECO:0000256" key="1">
    <source>
        <dbReference type="SAM" id="MobiDB-lite"/>
    </source>
</evidence>
<sequence length="229" mass="23257">MRYSSRTKAAGADLGGVGTDAGDWGAGIGERGVDGGAGGGLAGGVGGGGLAGADYELGAEVDELGEASRSSAKPLRRARQGAFLFLDADAPDGVLDLSLGQLASASTSPLAPPASATATCACSPRPSASCASLRSSPDLQPIPTAAGASAVSADHTGPFPGRRQRPHILSYPPVRTPNPAPACHHWMQTICSSSRIKFNNRTKLSENDNAKLLIAQLEFLNKEGKLPEL</sequence>
<keyword evidence="3" id="KW-1185">Reference proteome</keyword>
<gene>
    <name evidence="2" type="ORF">NCGR_LOCUS13429</name>
</gene>
<name>A0A811NBY1_9POAL</name>
<organism evidence="2 3">
    <name type="scientific">Miscanthus lutarioriparius</name>
    <dbReference type="NCBI Taxonomy" id="422564"/>
    <lineage>
        <taxon>Eukaryota</taxon>
        <taxon>Viridiplantae</taxon>
        <taxon>Streptophyta</taxon>
        <taxon>Embryophyta</taxon>
        <taxon>Tracheophyta</taxon>
        <taxon>Spermatophyta</taxon>
        <taxon>Magnoliopsida</taxon>
        <taxon>Liliopsida</taxon>
        <taxon>Poales</taxon>
        <taxon>Poaceae</taxon>
        <taxon>PACMAD clade</taxon>
        <taxon>Panicoideae</taxon>
        <taxon>Andropogonodae</taxon>
        <taxon>Andropogoneae</taxon>
        <taxon>Saccharinae</taxon>
        <taxon>Miscanthus</taxon>
    </lineage>
</organism>
<evidence type="ECO:0000313" key="2">
    <source>
        <dbReference type="EMBL" id="CAD6219823.1"/>
    </source>
</evidence>
<reference evidence="2" key="1">
    <citation type="submission" date="2020-10" db="EMBL/GenBank/DDBJ databases">
        <authorList>
            <person name="Han B."/>
            <person name="Lu T."/>
            <person name="Zhao Q."/>
            <person name="Huang X."/>
            <person name="Zhao Y."/>
        </authorList>
    </citation>
    <scope>NUCLEOTIDE SEQUENCE</scope>
</reference>
<dbReference type="AlphaFoldDB" id="A0A811NBY1"/>
<accession>A0A811NBY1</accession>
<dbReference type="Proteomes" id="UP000604825">
    <property type="component" value="Unassembled WGS sequence"/>
</dbReference>
<comment type="caution">
    <text evidence="2">The sequence shown here is derived from an EMBL/GenBank/DDBJ whole genome shotgun (WGS) entry which is preliminary data.</text>
</comment>
<evidence type="ECO:0000313" key="3">
    <source>
        <dbReference type="Proteomes" id="UP000604825"/>
    </source>
</evidence>